<dbReference type="PANTHER" id="PTHR37422:SF13">
    <property type="entry name" value="LIPOPOLYSACCHARIDE BIOSYNTHESIS PROTEIN PA4999-RELATED"/>
    <property type="match status" value="1"/>
</dbReference>
<evidence type="ECO:0000313" key="7">
    <source>
        <dbReference type="EMBL" id="GAA4694399.1"/>
    </source>
</evidence>
<accession>A0ABP8WRR5</accession>
<feature type="transmembrane region" description="Helical" evidence="5">
    <location>
        <begin position="230"/>
        <end position="261"/>
    </location>
</feature>
<feature type="transmembrane region" description="Helical" evidence="5">
    <location>
        <begin position="417"/>
        <end position="435"/>
    </location>
</feature>
<evidence type="ECO:0000256" key="4">
    <source>
        <dbReference type="ARBA" id="ARBA00023136"/>
    </source>
</evidence>
<feature type="transmembrane region" description="Helical" evidence="5">
    <location>
        <begin position="15"/>
        <end position="36"/>
    </location>
</feature>
<keyword evidence="4 5" id="KW-0472">Membrane</keyword>
<feature type="transmembrane region" description="Helical" evidence="5">
    <location>
        <begin position="201"/>
        <end position="218"/>
    </location>
</feature>
<sequence>MVTATSLAPAGRSTATWTVAVPLLAAAGFGVLAGLAPVPVLAGLAALVVAAAVIFRLEWLALTLVAVSLFEDYAAHVGPGVSKGLAILLVLAWVVRRCHGRLHDEPRSPVLVAAMAFVVVLLLATALHNNGAHGVAIVLRYAGFIAVLLVLAEAMRGGLRPERVAQVYVLASAAAAVCGLLTFAVGADRRVGGPIGDPNDFAFFLLPAIALGLAVRGTTRRRWPWDVATVVVLVAVLGTLSRGALVGLSAMAVVAVVAGVIRLRGAVALAAAVAAAAGLVALAFPALVSVSLHQKDFVAQQNISERLQLWTAAADMTAHHPVLGMGPGAFALVHGEYMTSLPDDVNHPLDVAHNTWLELSSELGLLGLLAFVGLLAVAFAQAWSVWRRHRDPVAAAVCMGLVGTAAAATFVTEQYYLPMWLLCALAVGVTARRAAT</sequence>
<feature type="transmembrane region" description="Helical" evidence="5">
    <location>
        <begin position="133"/>
        <end position="152"/>
    </location>
</feature>
<dbReference type="RefSeq" id="WP_345519283.1">
    <property type="nucleotide sequence ID" value="NZ_BAABKM010000002.1"/>
</dbReference>
<feature type="transmembrane region" description="Helical" evidence="5">
    <location>
        <begin position="267"/>
        <end position="288"/>
    </location>
</feature>
<reference evidence="8" key="1">
    <citation type="journal article" date="2019" name="Int. J. Syst. Evol. Microbiol.">
        <title>The Global Catalogue of Microorganisms (GCM) 10K type strain sequencing project: providing services to taxonomists for standard genome sequencing and annotation.</title>
        <authorList>
            <consortium name="The Broad Institute Genomics Platform"/>
            <consortium name="The Broad Institute Genome Sequencing Center for Infectious Disease"/>
            <person name="Wu L."/>
            <person name="Ma J."/>
        </authorList>
    </citation>
    <scope>NUCLEOTIDE SEQUENCE [LARGE SCALE GENOMIC DNA]</scope>
    <source>
        <strain evidence="8">JCM 18531</strain>
    </source>
</reference>
<feature type="domain" description="O-antigen ligase-related" evidence="6">
    <location>
        <begin position="228"/>
        <end position="372"/>
    </location>
</feature>
<evidence type="ECO:0000259" key="6">
    <source>
        <dbReference type="Pfam" id="PF04932"/>
    </source>
</evidence>
<dbReference type="InterPro" id="IPR007016">
    <property type="entry name" value="O-antigen_ligase-rel_domated"/>
</dbReference>
<dbReference type="Proteomes" id="UP001499974">
    <property type="component" value="Unassembled WGS sequence"/>
</dbReference>
<organism evidence="7 8">
    <name type="scientific">Nocardioides conyzicola</name>
    <dbReference type="NCBI Taxonomy" id="1651781"/>
    <lineage>
        <taxon>Bacteria</taxon>
        <taxon>Bacillati</taxon>
        <taxon>Actinomycetota</taxon>
        <taxon>Actinomycetes</taxon>
        <taxon>Propionibacteriales</taxon>
        <taxon>Nocardioidaceae</taxon>
        <taxon>Nocardioides</taxon>
    </lineage>
</organism>
<proteinExistence type="predicted"/>
<keyword evidence="8" id="KW-1185">Reference proteome</keyword>
<keyword evidence="7" id="KW-0436">Ligase</keyword>
<feature type="transmembrane region" description="Helical" evidence="5">
    <location>
        <begin position="393"/>
        <end position="411"/>
    </location>
</feature>
<name>A0ABP8WRR5_9ACTN</name>
<keyword evidence="2 5" id="KW-0812">Transmembrane</keyword>
<feature type="transmembrane region" description="Helical" evidence="5">
    <location>
        <begin position="363"/>
        <end position="386"/>
    </location>
</feature>
<dbReference type="EMBL" id="BAABKM010000002">
    <property type="protein sequence ID" value="GAA4694399.1"/>
    <property type="molecule type" value="Genomic_DNA"/>
</dbReference>
<evidence type="ECO:0000256" key="3">
    <source>
        <dbReference type="ARBA" id="ARBA00022989"/>
    </source>
</evidence>
<keyword evidence="3 5" id="KW-1133">Transmembrane helix</keyword>
<feature type="transmembrane region" description="Helical" evidence="5">
    <location>
        <begin position="73"/>
        <end position="95"/>
    </location>
</feature>
<comment type="subcellular location">
    <subcellularLocation>
        <location evidence="1">Membrane</location>
        <topology evidence="1">Multi-pass membrane protein</topology>
    </subcellularLocation>
</comment>
<evidence type="ECO:0000256" key="2">
    <source>
        <dbReference type="ARBA" id="ARBA00022692"/>
    </source>
</evidence>
<dbReference type="PANTHER" id="PTHR37422">
    <property type="entry name" value="TEICHURONIC ACID BIOSYNTHESIS PROTEIN TUAE"/>
    <property type="match status" value="1"/>
</dbReference>
<feature type="transmembrane region" description="Helical" evidence="5">
    <location>
        <begin position="43"/>
        <end position="67"/>
    </location>
</feature>
<dbReference type="Pfam" id="PF04932">
    <property type="entry name" value="Wzy_C"/>
    <property type="match status" value="1"/>
</dbReference>
<feature type="transmembrane region" description="Helical" evidence="5">
    <location>
        <begin position="164"/>
        <end position="186"/>
    </location>
</feature>
<dbReference type="InterPro" id="IPR051533">
    <property type="entry name" value="WaaL-like"/>
</dbReference>
<comment type="caution">
    <text evidence="7">The sequence shown here is derived from an EMBL/GenBank/DDBJ whole genome shotgun (WGS) entry which is preliminary data.</text>
</comment>
<evidence type="ECO:0000256" key="5">
    <source>
        <dbReference type="SAM" id="Phobius"/>
    </source>
</evidence>
<feature type="transmembrane region" description="Helical" evidence="5">
    <location>
        <begin position="107"/>
        <end position="127"/>
    </location>
</feature>
<evidence type="ECO:0000256" key="1">
    <source>
        <dbReference type="ARBA" id="ARBA00004141"/>
    </source>
</evidence>
<dbReference type="GO" id="GO:0016874">
    <property type="term" value="F:ligase activity"/>
    <property type="evidence" value="ECO:0007669"/>
    <property type="project" value="UniProtKB-KW"/>
</dbReference>
<evidence type="ECO:0000313" key="8">
    <source>
        <dbReference type="Proteomes" id="UP001499974"/>
    </source>
</evidence>
<gene>
    <name evidence="7" type="ORF">GCM10023349_06840</name>
</gene>
<protein>
    <submittedName>
        <fullName evidence="7">O-antigen ligase family protein</fullName>
    </submittedName>
</protein>